<name>M0AIN6_9EURY</name>
<comment type="caution">
    <text evidence="2">The sequence shown here is derived from an EMBL/GenBank/DDBJ whole genome shotgun (WGS) entry which is preliminary data.</text>
</comment>
<sequence length="534" mass="56361">MQKQKTLTAQIKRNMSNTTTRRSQYTTVLMACIVALSMIAMGAPAAAAGEDVSTSGDVHALENGEELYLVFGAELDGMTLDEYIEAHVAGEVDATVNQYQEVEQVNINQQSNATSISIDGGQATAVQDATQYNDNEQFGEALAQNIPGETTIFEDVGTVNIVIGNGDGKHYDGWGVAEKKGHKDKVDTDVDQIAEAEVTQSQYVGQLNYNDQSTAFALADNESEALAIQQSQQTNQNLQQGVANATNVYAGGGDFIDQSADATVNQGQSASQENVNQQDSAVAIAVGENSTATAIQLTEQMNFNEQFGAADASNVLTSLAGMSIASAGVDDAAAMEDAAQAMSELGDDKKHDDKKDKKDKKDKDHKKGDDIQTATSAVNQAQEVEQMNVNLQSTAMAIATNGSDATAVQLATQQNLNAQIGFADALNVYAGPGYVHDSTIHSETTSMTLSGGEVTDAPGMAFDYDAQQTNEVEQDATTQIEQIQYVLQENINEQQAAVAVAEDGGSAGSAQVTLQENENVQFGAVSATNVWAGA</sequence>
<accession>M0AIN6</accession>
<dbReference type="EMBL" id="AOIN01000069">
    <property type="protein sequence ID" value="ELY97263.1"/>
    <property type="molecule type" value="Genomic_DNA"/>
</dbReference>
<organism evidence="2 3">
    <name type="scientific">Natrialba chahannaoensis JCM 10990</name>
    <dbReference type="NCBI Taxonomy" id="1227492"/>
    <lineage>
        <taxon>Archaea</taxon>
        <taxon>Methanobacteriati</taxon>
        <taxon>Methanobacteriota</taxon>
        <taxon>Stenosarchaea group</taxon>
        <taxon>Halobacteria</taxon>
        <taxon>Halobacteriales</taxon>
        <taxon>Natrialbaceae</taxon>
        <taxon>Natrialba</taxon>
    </lineage>
</organism>
<dbReference type="AlphaFoldDB" id="M0AIN6"/>
<protein>
    <submittedName>
        <fullName evidence="2">Uncharacterized protein</fullName>
    </submittedName>
</protein>
<reference evidence="2 3" key="1">
    <citation type="journal article" date="2014" name="PLoS Genet.">
        <title>Phylogenetically driven sequencing of extremely halophilic archaea reveals strategies for static and dynamic osmo-response.</title>
        <authorList>
            <person name="Becker E.A."/>
            <person name="Seitzer P.M."/>
            <person name="Tritt A."/>
            <person name="Larsen D."/>
            <person name="Krusor M."/>
            <person name="Yao A.I."/>
            <person name="Wu D."/>
            <person name="Madern D."/>
            <person name="Eisen J.A."/>
            <person name="Darling A.E."/>
            <person name="Facciotti M.T."/>
        </authorList>
    </citation>
    <scope>NUCLEOTIDE SEQUENCE [LARGE SCALE GENOMIC DNA]</scope>
    <source>
        <strain evidence="2 3">JCM 10990</strain>
    </source>
</reference>
<feature type="region of interest" description="Disordered" evidence="1">
    <location>
        <begin position="343"/>
        <end position="371"/>
    </location>
</feature>
<dbReference type="Proteomes" id="UP000011693">
    <property type="component" value="Unassembled WGS sequence"/>
</dbReference>
<dbReference type="PATRIC" id="fig|1227492.4.peg.2689"/>
<evidence type="ECO:0000313" key="3">
    <source>
        <dbReference type="Proteomes" id="UP000011693"/>
    </source>
</evidence>
<proteinExistence type="predicted"/>
<keyword evidence="3" id="KW-1185">Reference proteome</keyword>
<gene>
    <name evidence="2" type="ORF">C482_13555</name>
</gene>
<feature type="compositionally biased region" description="Basic and acidic residues" evidence="1">
    <location>
        <begin position="346"/>
        <end position="370"/>
    </location>
</feature>
<evidence type="ECO:0000256" key="1">
    <source>
        <dbReference type="SAM" id="MobiDB-lite"/>
    </source>
</evidence>
<evidence type="ECO:0000313" key="2">
    <source>
        <dbReference type="EMBL" id="ELY97263.1"/>
    </source>
</evidence>